<dbReference type="PANTHER" id="PTHR43280">
    <property type="entry name" value="ARAC-FAMILY TRANSCRIPTIONAL REGULATOR"/>
    <property type="match status" value="1"/>
</dbReference>
<dbReference type="Gene3D" id="2.60.120.280">
    <property type="entry name" value="Regulatory protein AraC"/>
    <property type="match status" value="1"/>
</dbReference>
<dbReference type="PROSITE" id="PS01124">
    <property type="entry name" value="HTH_ARAC_FAMILY_2"/>
    <property type="match status" value="1"/>
</dbReference>
<dbReference type="PANTHER" id="PTHR43280:SF30">
    <property type="entry name" value="MMSAB OPERON REGULATORY PROTEIN"/>
    <property type="match status" value="1"/>
</dbReference>
<dbReference type="SUPFAM" id="SSF46689">
    <property type="entry name" value="Homeodomain-like"/>
    <property type="match status" value="2"/>
</dbReference>
<evidence type="ECO:0000256" key="2">
    <source>
        <dbReference type="ARBA" id="ARBA00023125"/>
    </source>
</evidence>
<protein>
    <submittedName>
        <fullName evidence="5">Helix-turn-helix domain-containing protein</fullName>
    </submittedName>
</protein>
<gene>
    <name evidence="5" type="ORF">LLW17_00840</name>
</gene>
<evidence type="ECO:0000313" key="6">
    <source>
        <dbReference type="Proteomes" id="UP001197770"/>
    </source>
</evidence>
<dbReference type="Gene3D" id="1.10.10.60">
    <property type="entry name" value="Homeodomain-like"/>
    <property type="match status" value="2"/>
</dbReference>
<dbReference type="InterPro" id="IPR003313">
    <property type="entry name" value="AraC-bd"/>
</dbReference>
<dbReference type="InterPro" id="IPR009057">
    <property type="entry name" value="Homeodomain-like_sf"/>
</dbReference>
<keyword evidence="2" id="KW-0238">DNA-binding</keyword>
<dbReference type="Proteomes" id="UP001197770">
    <property type="component" value="Unassembled WGS sequence"/>
</dbReference>
<accession>A0ABS8GMP6</accession>
<evidence type="ECO:0000256" key="3">
    <source>
        <dbReference type="ARBA" id="ARBA00023163"/>
    </source>
</evidence>
<dbReference type="RefSeq" id="WP_228228373.1">
    <property type="nucleotide sequence ID" value="NZ_JAJGMW010000001.1"/>
</dbReference>
<reference evidence="5 6" key="1">
    <citation type="submission" date="2021-11" db="EMBL/GenBank/DDBJ databases">
        <title>Seasonal and diel survey of microbial diversity of the Tyrrhenian coast.</title>
        <authorList>
            <person name="Gattoni G."/>
            <person name="Corral P."/>
        </authorList>
    </citation>
    <scope>NUCLEOTIDE SEQUENCE [LARGE SCALE GENOMIC DNA]</scope>
    <source>
        <strain evidence="5 6">Mr9</strain>
    </source>
</reference>
<keyword evidence="6" id="KW-1185">Reference proteome</keyword>
<comment type="caution">
    <text evidence="5">The sequence shown here is derived from an EMBL/GenBank/DDBJ whole genome shotgun (WGS) entry which is preliminary data.</text>
</comment>
<dbReference type="InterPro" id="IPR018060">
    <property type="entry name" value="HTH_AraC"/>
</dbReference>
<dbReference type="Pfam" id="PF02311">
    <property type="entry name" value="AraC_binding"/>
    <property type="match status" value="1"/>
</dbReference>
<keyword evidence="1" id="KW-0805">Transcription regulation</keyword>
<dbReference type="InterPro" id="IPR018062">
    <property type="entry name" value="HTH_AraC-typ_CS"/>
</dbReference>
<keyword evidence="3" id="KW-0804">Transcription</keyword>
<evidence type="ECO:0000313" key="5">
    <source>
        <dbReference type="EMBL" id="MCC4211249.1"/>
    </source>
</evidence>
<dbReference type="PROSITE" id="PS00041">
    <property type="entry name" value="HTH_ARAC_FAMILY_1"/>
    <property type="match status" value="1"/>
</dbReference>
<evidence type="ECO:0000259" key="4">
    <source>
        <dbReference type="PROSITE" id="PS01124"/>
    </source>
</evidence>
<dbReference type="InterPro" id="IPR037923">
    <property type="entry name" value="HTH-like"/>
</dbReference>
<sequence length="301" mass="35669">MNQLKHQKIREGFLGQRMITIPPNIKMEIEKNELISDFNLTAIGYYPQAVYHDRRRKFGSAEYILLYCTEGRGRVEIENEGYDVSPNTFILVPPHIAHHYSSSINEPWTIYWAHFIGKKAEVFYKKFQLNNKPQIKNIPRNEDRLKVFFRIMSLLEVGFEIENVELANIELYHLLATMIYQEDINPAQAKEDTITKSIDFLNKNLNKNLKVEELAAEQNLSVSRYSELFKKRTGYSPIHYFNKLKIQKSCQYLYFTDMTMKEICIKIGFDDPYYYSRAFKKMMGMPPSKYRSDFKQKKLDN</sequence>
<dbReference type="SMART" id="SM00342">
    <property type="entry name" value="HTH_ARAC"/>
    <property type="match status" value="1"/>
</dbReference>
<evidence type="ECO:0000256" key="1">
    <source>
        <dbReference type="ARBA" id="ARBA00023015"/>
    </source>
</evidence>
<feature type="domain" description="HTH araC/xylS-type" evidence="4">
    <location>
        <begin position="195"/>
        <end position="293"/>
    </location>
</feature>
<organism evidence="5 6">
    <name type="scientific">Leeuwenhoekiella parthenopeia</name>
    <dbReference type="NCBI Taxonomy" id="2890320"/>
    <lineage>
        <taxon>Bacteria</taxon>
        <taxon>Pseudomonadati</taxon>
        <taxon>Bacteroidota</taxon>
        <taxon>Flavobacteriia</taxon>
        <taxon>Flavobacteriales</taxon>
        <taxon>Flavobacteriaceae</taxon>
        <taxon>Leeuwenhoekiella</taxon>
    </lineage>
</organism>
<dbReference type="Pfam" id="PF12833">
    <property type="entry name" value="HTH_18"/>
    <property type="match status" value="1"/>
</dbReference>
<dbReference type="InterPro" id="IPR020449">
    <property type="entry name" value="Tscrpt_reg_AraC-type_HTH"/>
</dbReference>
<dbReference type="CDD" id="cd06986">
    <property type="entry name" value="cupin_MmsR-like_N"/>
    <property type="match status" value="1"/>
</dbReference>
<dbReference type="SUPFAM" id="SSF51215">
    <property type="entry name" value="Regulatory protein AraC"/>
    <property type="match status" value="1"/>
</dbReference>
<dbReference type="PRINTS" id="PR00032">
    <property type="entry name" value="HTHARAC"/>
</dbReference>
<proteinExistence type="predicted"/>
<dbReference type="EMBL" id="JAJGMW010000001">
    <property type="protein sequence ID" value="MCC4211249.1"/>
    <property type="molecule type" value="Genomic_DNA"/>
</dbReference>
<name>A0ABS8GMP6_9FLAO</name>